<dbReference type="OrthoDB" id="682681at2759"/>
<dbReference type="EMBL" id="BT068708">
    <property type="protein sequence ID" value="ACN35605.1"/>
    <property type="molecule type" value="mRNA"/>
</dbReference>
<dbReference type="GO" id="GO:0003676">
    <property type="term" value="F:nucleic acid binding"/>
    <property type="evidence" value="ECO:0007669"/>
    <property type="project" value="InterPro"/>
</dbReference>
<evidence type="ECO:0000259" key="2">
    <source>
        <dbReference type="PROSITE" id="PS50158"/>
    </source>
</evidence>
<keyword evidence="1" id="KW-0479">Metal-binding</keyword>
<keyword evidence="1" id="KW-0862">Zinc</keyword>
<dbReference type="PANTHER" id="PTHR35317:SF23">
    <property type="entry name" value="OS04G0629600 PROTEIN"/>
    <property type="match status" value="1"/>
</dbReference>
<evidence type="ECO:0000313" key="3">
    <source>
        <dbReference type="EMBL" id="ACF83427.1"/>
    </source>
</evidence>
<feature type="domain" description="CCHC-type" evidence="2">
    <location>
        <begin position="248"/>
        <end position="263"/>
    </location>
</feature>
<reference evidence="3" key="1">
    <citation type="journal article" date="2009" name="PLoS Genet.">
        <title>Sequencing, mapping, and analysis of 27,455 maize full-length cDNAs.</title>
        <authorList>
            <person name="Soderlund C."/>
            <person name="Descour A."/>
            <person name="Kudrna D."/>
            <person name="Bomhoff M."/>
            <person name="Boyd L."/>
            <person name="Currie J."/>
            <person name="Angelova A."/>
            <person name="Collura K."/>
            <person name="Wissotski M."/>
            <person name="Ashley E."/>
            <person name="Morrow D."/>
            <person name="Fernandes J."/>
            <person name="Walbot V."/>
            <person name="Yu Y."/>
        </authorList>
    </citation>
    <scope>NUCLEOTIDE SEQUENCE</scope>
    <source>
        <strain evidence="3">B73</strain>
    </source>
</reference>
<dbReference type="InterPro" id="IPR001878">
    <property type="entry name" value="Znf_CCHC"/>
</dbReference>
<dbReference type="InterPro" id="IPR036875">
    <property type="entry name" value="Znf_CCHC_sf"/>
</dbReference>
<sequence length="286" mass="32821">MNYIDSIPPLNGGNYELWREKLELALALLDIDLAITDPCPIAPVDPVQEENESDDDFNARVRNHAPIKMKYDLYKVKWDQSNRKCLMVIKSSIMDTIRGAFPACTTATEYLSKVESHFTISSKAYACTIIERLLTDKYTGGGVREHILKMASMASKLKPMEMALPDEFLVYLIFASLPKEFEAFEINYNSQPDNWGIEKLIAMCVQEEERIKASRGDSINYVGIYKAHGKAPQNDHHLKNKEVDKNDCYWCEKSGHHQKDCPSFLKHLINKGIPYEEDPSKRRKMH</sequence>
<dbReference type="AlphaFoldDB" id="B4FMT4"/>
<dbReference type="PROSITE" id="PS50158">
    <property type="entry name" value="ZF_CCHC"/>
    <property type="match status" value="1"/>
</dbReference>
<dbReference type="RefSeq" id="XP_008652646.1">
    <property type="nucleotide sequence ID" value="XM_008654424.1"/>
</dbReference>
<organism evidence="3">
    <name type="scientific">Zea mays</name>
    <name type="common">Maize</name>
    <dbReference type="NCBI Taxonomy" id="4577"/>
    <lineage>
        <taxon>Eukaryota</taxon>
        <taxon>Viridiplantae</taxon>
        <taxon>Streptophyta</taxon>
        <taxon>Embryophyta</taxon>
        <taxon>Tracheophyta</taxon>
        <taxon>Spermatophyta</taxon>
        <taxon>Magnoliopsida</taxon>
        <taxon>Liliopsida</taxon>
        <taxon>Poales</taxon>
        <taxon>Poaceae</taxon>
        <taxon>PACMAD clade</taxon>
        <taxon>Panicoideae</taxon>
        <taxon>Andropogonodae</taxon>
        <taxon>Andropogoneae</taxon>
        <taxon>Tripsacinae</taxon>
        <taxon>Zea</taxon>
    </lineage>
</organism>
<dbReference type="PANTHER" id="PTHR35317">
    <property type="entry name" value="OS04G0629600 PROTEIN"/>
    <property type="match status" value="1"/>
</dbReference>
<proteinExistence type="evidence at transcript level"/>
<dbReference type="GeneID" id="103632676"/>
<accession>B4FMT4</accession>
<dbReference type="EMBL" id="BT038422">
    <property type="protein sequence ID" value="ACF83427.1"/>
    <property type="molecule type" value="mRNA"/>
</dbReference>
<protein>
    <recommendedName>
        <fullName evidence="2">CCHC-type domain-containing protein</fullName>
    </recommendedName>
</protein>
<dbReference type="Pfam" id="PF14223">
    <property type="entry name" value="Retrotran_gag_2"/>
    <property type="match status" value="1"/>
</dbReference>
<keyword evidence="1" id="KW-0863">Zinc-finger</keyword>
<dbReference type="SUPFAM" id="SSF57756">
    <property type="entry name" value="Retrovirus zinc finger-like domains"/>
    <property type="match status" value="1"/>
</dbReference>
<name>B4FMT4_MAIZE</name>
<dbReference type="KEGG" id="zma:103632676"/>
<evidence type="ECO:0000256" key="1">
    <source>
        <dbReference type="PROSITE-ProRule" id="PRU00047"/>
    </source>
</evidence>
<dbReference type="GO" id="GO:0008270">
    <property type="term" value="F:zinc ion binding"/>
    <property type="evidence" value="ECO:0007669"/>
    <property type="project" value="UniProtKB-KW"/>
</dbReference>